<evidence type="ECO:0000313" key="2">
    <source>
        <dbReference type="Proteomes" id="UP001056120"/>
    </source>
</evidence>
<protein>
    <submittedName>
        <fullName evidence="1">Uncharacterized protein</fullName>
    </submittedName>
</protein>
<dbReference type="Proteomes" id="UP001056120">
    <property type="component" value="Linkage Group LG25"/>
</dbReference>
<dbReference type="EMBL" id="CM042042">
    <property type="protein sequence ID" value="KAI3705170.1"/>
    <property type="molecule type" value="Genomic_DNA"/>
</dbReference>
<comment type="caution">
    <text evidence="1">The sequence shown here is derived from an EMBL/GenBank/DDBJ whole genome shotgun (WGS) entry which is preliminary data.</text>
</comment>
<name>A0ACB9A5F9_9ASTR</name>
<proteinExistence type="predicted"/>
<sequence length="698" mass="75805">MDVHESSENPRQPPENNDGTNRHSRSKSSWGLSSAVHAVHGVGFVAKKVINNRLTDSLWHSRKSTSSASVPSDIPDAKRETLSHETAQPSLNVADEQTPKLPVSSKDGSHDCTTGSDVVDRSENTKPTDGSHVKPVNQHRWPSSSSTSGFNVWPSTTGSNVVDHLGNPKPSASSHVRQVRWPSKTGSNVVNQSENLEPADGSHARPVNQHRWPGTVGSNVLNKSINHAYEAGKALNLKRKSFPHFASNPIPESSSDASNVLPSRGVSPSHTRASTPAKDSPSLTVDGVNPVPASLAPTKGVKPSPIVRGASLTPAARSASDTTATRGVSPLPATRGVSPSPATSEASRTPTIRGSSPTPSRWLSHLLTTRGVSPTPTRGASPTPSRGVSPTPTRGVSPTPTRGVGPRVRDVSPTPVKPSKPYSRRHFFNANILSVFTKIVDNRKEKNLENLKDVAQNLELLYNIQVQWQFANASAEAALDLQRATAEKSLFDMWRAILDLRDSLASKKIDIDLLILQLKLYAVLYRQMAYIDEWASIQKEHESALFATTNDLQARSLSLPITGGVKADIKGLKLIVFSTIQVLQATVSCIHSTVSKLDKTHFLASELANIVLHERALLDECEIFMASAAPLHGDFLSKPFLPNVQNLGRKENRRMQSEELSTTVQPRITSYFRRYVYLLSTSFLLARRKGLSKQGSFT</sequence>
<reference evidence="2" key="1">
    <citation type="journal article" date="2022" name="Mol. Ecol. Resour.">
        <title>The genomes of chicory, endive, great burdock and yacon provide insights into Asteraceae palaeo-polyploidization history and plant inulin production.</title>
        <authorList>
            <person name="Fan W."/>
            <person name="Wang S."/>
            <person name="Wang H."/>
            <person name="Wang A."/>
            <person name="Jiang F."/>
            <person name="Liu H."/>
            <person name="Zhao H."/>
            <person name="Xu D."/>
            <person name="Zhang Y."/>
        </authorList>
    </citation>
    <scope>NUCLEOTIDE SEQUENCE [LARGE SCALE GENOMIC DNA]</scope>
    <source>
        <strain evidence="2">cv. Yunnan</strain>
    </source>
</reference>
<reference evidence="1 2" key="2">
    <citation type="journal article" date="2022" name="Mol. Ecol. Resour.">
        <title>The genomes of chicory, endive, great burdock and yacon provide insights into Asteraceae paleo-polyploidization history and plant inulin production.</title>
        <authorList>
            <person name="Fan W."/>
            <person name="Wang S."/>
            <person name="Wang H."/>
            <person name="Wang A."/>
            <person name="Jiang F."/>
            <person name="Liu H."/>
            <person name="Zhao H."/>
            <person name="Xu D."/>
            <person name="Zhang Y."/>
        </authorList>
    </citation>
    <scope>NUCLEOTIDE SEQUENCE [LARGE SCALE GENOMIC DNA]</scope>
    <source>
        <strain evidence="2">cv. Yunnan</strain>
        <tissue evidence="1">Leaves</tissue>
    </source>
</reference>
<keyword evidence="2" id="KW-1185">Reference proteome</keyword>
<organism evidence="1 2">
    <name type="scientific">Smallanthus sonchifolius</name>
    <dbReference type="NCBI Taxonomy" id="185202"/>
    <lineage>
        <taxon>Eukaryota</taxon>
        <taxon>Viridiplantae</taxon>
        <taxon>Streptophyta</taxon>
        <taxon>Embryophyta</taxon>
        <taxon>Tracheophyta</taxon>
        <taxon>Spermatophyta</taxon>
        <taxon>Magnoliopsida</taxon>
        <taxon>eudicotyledons</taxon>
        <taxon>Gunneridae</taxon>
        <taxon>Pentapetalae</taxon>
        <taxon>asterids</taxon>
        <taxon>campanulids</taxon>
        <taxon>Asterales</taxon>
        <taxon>Asteraceae</taxon>
        <taxon>Asteroideae</taxon>
        <taxon>Heliantheae alliance</taxon>
        <taxon>Millerieae</taxon>
        <taxon>Smallanthus</taxon>
    </lineage>
</organism>
<gene>
    <name evidence="1" type="ORF">L1987_75403</name>
</gene>
<accession>A0ACB9A5F9</accession>
<evidence type="ECO:0000313" key="1">
    <source>
        <dbReference type="EMBL" id="KAI3705170.1"/>
    </source>
</evidence>